<dbReference type="InterPro" id="IPR000601">
    <property type="entry name" value="PKD_dom"/>
</dbReference>
<feature type="domain" description="PKD" evidence="1">
    <location>
        <begin position="38"/>
        <end position="79"/>
    </location>
</feature>
<dbReference type="InterPro" id="IPR013783">
    <property type="entry name" value="Ig-like_fold"/>
</dbReference>
<sequence length="104" mass="11067">VVNVRINTPPVADAGPNHVCCLNEESNFDGSKSFDADGDNLSYLWNFGDGNTGKGKKVTHIYSKPGTYIVSLTVNDNSGTKCNSATDSFTAVVNAKPTSIIKVR</sequence>
<dbReference type="Pfam" id="PF18911">
    <property type="entry name" value="PKD_4"/>
    <property type="match status" value="1"/>
</dbReference>
<dbReference type="eggNOG" id="COG3291">
    <property type="taxonomic scope" value="Bacteria"/>
</dbReference>
<dbReference type="AlphaFoldDB" id="A0A0B0EQQ3"/>
<feature type="non-terminal residue" evidence="2">
    <location>
        <position position="1"/>
    </location>
</feature>
<evidence type="ECO:0000313" key="2">
    <source>
        <dbReference type="EMBL" id="KHE93000.1"/>
    </source>
</evidence>
<dbReference type="EMBL" id="JRYO01000083">
    <property type="protein sequence ID" value="KHE93000.1"/>
    <property type="molecule type" value="Genomic_DNA"/>
</dbReference>
<organism evidence="2 3">
    <name type="scientific">Candidatus Scalindua brodae</name>
    <dbReference type="NCBI Taxonomy" id="237368"/>
    <lineage>
        <taxon>Bacteria</taxon>
        <taxon>Pseudomonadati</taxon>
        <taxon>Planctomycetota</taxon>
        <taxon>Candidatus Brocadiia</taxon>
        <taxon>Candidatus Brocadiales</taxon>
        <taxon>Candidatus Scalinduaceae</taxon>
        <taxon>Candidatus Scalindua</taxon>
    </lineage>
</organism>
<dbReference type="SUPFAM" id="SSF49299">
    <property type="entry name" value="PKD domain"/>
    <property type="match status" value="1"/>
</dbReference>
<dbReference type="CDD" id="cd00146">
    <property type="entry name" value="PKD"/>
    <property type="match status" value="1"/>
</dbReference>
<proteinExistence type="predicted"/>
<dbReference type="InterPro" id="IPR035986">
    <property type="entry name" value="PKD_dom_sf"/>
</dbReference>
<dbReference type="Gene3D" id="2.60.40.10">
    <property type="entry name" value="Immunoglobulins"/>
    <property type="match status" value="1"/>
</dbReference>
<dbReference type="Proteomes" id="UP000030652">
    <property type="component" value="Unassembled WGS sequence"/>
</dbReference>
<protein>
    <recommendedName>
        <fullName evidence="1">PKD domain-containing protein</fullName>
    </recommendedName>
</protein>
<gene>
    <name evidence="2" type="ORF">SCABRO_01236</name>
</gene>
<name>A0A0B0EQQ3_9BACT</name>
<dbReference type="SMART" id="SM00089">
    <property type="entry name" value="PKD"/>
    <property type="match status" value="1"/>
</dbReference>
<accession>A0A0B0EQQ3</accession>
<comment type="caution">
    <text evidence="2">The sequence shown here is derived from an EMBL/GenBank/DDBJ whole genome shotgun (WGS) entry which is preliminary data.</text>
</comment>
<dbReference type="PROSITE" id="PS50093">
    <property type="entry name" value="PKD"/>
    <property type="match status" value="1"/>
</dbReference>
<dbReference type="InterPro" id="IPR022409">
    <property type="entry name" value="PKD/Chitinase_dom"/>
</dbReference>
<reference evidence="2 3" key="1">
    <citation type="submission" date="2014-10" db="EMBL/GenBank/DDBJ databases">
        <title>Draft genome of anammox bacterium scalindua brodae, obtained using differential coverage binning of sequence data from two enrichment reactors.</title>
        <authorList>
            <person name="Speth D.R."/>
            <person name="Russ L."/>
            <person name="Kartal B."/>
            <person name="Op den Camp H.J."/>
            <person name="Dutilh B.E."/>
            <person name="Jetten M.S."/>
        </authorList>
    </citation>
    <scope>NUCLEOTIDE SEQUENCE [LARGE SCALE GENOMIC DNA]</scope>
    <source>
        <strain evidence="2">RU1</strain>
    </source>
</reference>
<evidence type="ECO:0000313" key="3">
    <source>
        <dbReference type="Proteomes" id="UP000030652"/>
    </source>
</evidence>
<evidence type="ECO:0000259" key="1">
    <source>
        <dbReference type="PROSITE" id="PS50093"/>
    </source>
</evidence>